<keyword evidence="3" id="KW-1185">Reference proteome</keyword>
<dbReference type="NCBIfam" id="TIGR01200">
    <property type="entry name" value="GLPGLI"/>
    <property type="match status" value="1"/>
</dbReference>
<accession>A0A1I1DVE0</accession>
<dbReference type="EMBL" id="FOKV01000001">
    <property type="protein sequence ID" value="SFB78797.1"/>
    <property type="molecule type" value="Genomic_DNA"/>
</dbReference>
<dbReference type="RefSeq" id="WP_092539926.1">
    <property type="nucleotide sequence ID" value="NZ_FOKV01000001.1"/>
</dbReference>
<sequence length="246" mass="28625">MMKKYYISFIFLCFTFSVIAQSGIATYKKEWTSFGSEEGMKELKKTNPQRYREYSKMKLARDRLAKRLKYELKFDKNEAEFKLPELMSVDDDPYMALATGPRDGIYYTNLKSGNTFFFTDSFYNSTYLIEYPPYKWEITKEQKIINGYSCFKAKGTLKTWDGSLEVWFTPQLNIPLGPRGVTGLPGLVVQVEYGREVFTLVDIDLEEKPGDIKKPKAANEVTIAEWKKINEARNEKVKSLMKNDKN</sequence>
<dbReference type="AlphaFoldDB" id="A0A1I1DVE0"/>
<feature type="chain" id="PRO_5011704133" evidence="1">
    <location>
        <begin position="21"/>
        <end position="246"/>
    </location>
</feature>
<dbReference type="OrthoDB" id="1068986at2"/>
<dbReference type="STRING" id="1334022.SAMN04487907_101642"/>
<feature type="signal peptide" evidence="1">
    <location>
        <begin position="1"/>
        <end position="20"/>
    </location>
</feature>
<evidence type="ECO:0000256" key="1">
    <source>
        <dbReference type="SAM" id="SignalP"/>
    </source>
</evidence>
<dbReference type="InterPro" id="IPR005901">
    <property type="entry name" value="GLPGLI"/>
</dbReference>
<organism evidence="2 3">
    <name type="scientific">Zunongwangia mangrovi</name>
    <dbReference type="NCBI Taxonomy" id="1334022"/>
    <lineage>
        <taxon>Bacteria</taxon>
        <taxon>Pseudomonadati</taxon>
        <taxon>Bacteroidota</taxon>
        <taxon>Flavobacteriia</taxon>
        <taxon>Flavobacteriales</taxon>
        <taxon>Flavobacteriaceae</taxon>
        <taxon>Zunongwangia</taxon>
    </lineage>
</organism>
<name>A0A1I1DVE0_9FLAO</name>
<dbReference type="Proteomes" id="UP000199438">
    <property type="component" value="Unassembled WGS sequence"/>
</dbReference>
<keyword evidence="1" id="KW-0732">Signal</keyword>
<reference evidence="3" key="1">
    <citation type="submission" date="2016-10" db="EMBL/GenBank/DDBJ databases">
        <authorList>
            <person name="Varghese N."/>
            <person name="Submissions S."/>
        </authorList>
    </citation>
    <scope>NUCLEOTIDE SEQUENCE [LARGE SCALE GENOMIC DNA]</scope>
    <source>
        <strain evidence="3">DSM 24499</strain>
    </source>
</reference>
<proteinExistence type="predicted"/>
<gene>
    <name evidence="2" type="ORF">SAMN04487907_101642</name>
</gene>
<dbReference type="Pfam" id="PF22252">
    <property type="entry name" value="PNGase_F-II_N"/>
    <property type="match status" value="1"/>
</dbReference>
<protein>
    <submittedName>
        <fullName evidence="2">GLPGLI family protein</fullName>
    </submittedName>
</protein>
<evidence type="ECO:0000313" key="2">
    <source>
        <dbReference type="EMBL" id="SFB78797.1"/>
    </source>
</evidence>
<evidence type="ECO:0000313" key="3">
    <source>
        <dbReference type="Proteomes" id="UP000199438"/>
    </source>
</evidence>